<dbReference type="SMART" id="SM00387">
    <property type="entry name" value="HATPase_c"/>
    <property type="match status" value="1"/>
</dbReference>
<dbReference type="EC" id="2.7.13.3" evidence="2"/>
<dbReference type="InterPro" id="IPR036097">
    <property type="entry name" value="HisK_dim/P_sf"/>
</dbReference>
<dbReference type="InterPro" id="IPR011006">
    <property type="entry name" value="CheY-like_superfamily"/>
</dbReference>
<feature type="region of interest" description="Disordered" evidence="7">
    <location>
        <begin position="680"/>
        <end position="701"/>
    </location>
</feature>
<protein>
    <recommendedName>
        <fullName evidence="2">histidine kinase</fullName>
        <ecNumber evidence="2">2.7.13.3</ecNumber>
    </recommendedName>
</protein>
<dbReference type="InterPro" id="IPR004358">
    <property type="entry name" value="Sig_transdc_His_kin-like_C"/>
</dbReference>
<dbReference type="CDD" id="cd17546">
    <property type="entry name" value="REC_hyHK_CKI1_RcsC-like"/>
    <property type="match status" value="1"/>
</dbReference>
<dbReference type="STRING" id="1157962.A0A250WRU2"/>
<dbReference type="Proteomes" id="UP000232323">
    <property type="component" value="Unassembled WGS sequence"/>
</dbReference>
<proteinExistence type="predicted"/>
<dbReference type="PANTHER" id="PTHR43047">
    <property type="entry name" value="TWO-COMPONENT HISTIDINE PROTEIN KINASE"/>
    <property type="match status" value="1"/>
</dbReference>
<feature type="compositionally biased region" description="Pro residues" evidence="7">
    <location>
        <begin position="686"/>
        <end position="695"/>
    </location>
</feature>
<evidence type="ECO:0000256" key="5">
    <source>
        <dbReference type="ARBA" id="ARBA00022777"/>
    </source>
</evidence>
<evidence type="ECO:0000256" key="2">
    <source>
        <dbReference type="ARBA" id="ARBA00012438"/>
    </source>
</evidence>
<keyword evidence="3 6" id="KW-0597">Phosphoprotein</keyword>
<keyword evidence="4" id="KW-0808">Transferase</keyword>
<evidence type="ECO:0000256" key="7">
    <source>
        <dbReference type="SAM" id="MobiDB-lite"/>
    </source>
</evidence>
<evidence type="ECO:0000259" key="9">
    <source>
        <dbReference type="PROSITE" id="PS50109"/>
    </source>
</evidence>
<comment type="caution">
    <text evidence="11">The sequence shown here is derived from an EMBL/GenBank/DDBJ whole genome shotgun (WGS) entry which is preliminary data.</text>
</comment>
<keyword evidence="8" id="KW-0812">Transmembrane</keyword>
<dbReference type="InterPro" id="IPR001789">
    <property type="entry name" value="Sig_transdc_resp-reg_receiver"/>
</dbReference>
<dbReference type="PANTHER" id="PTHR43047:SF71">
    <property type="entry name" value="HISTIDINE KINASE CONTAINING CHEY-HOMOLOGOUS RECEIVER DOMAIN-RELATED"/>
    <property type="match status" value="1"/>
</dbReference>
<dbReference type="PROSITE" id="PS50109">
    <property type="entry name" value="HIS_KIN"/>
    <property type="match status" value="1"/>
</dbReference>
<dbReference type="Gene3D" id="1.10.287.130">
    <property type="match status" value="1"/>
</dbReference>
<gene>
    <name evidence="11" type="ORF">CEUSTIGMA_g1015.t1</name>
</gene>
<organism evidence="11 12">
    <name type="scientific">Chlamydomonas eustigma</name>
    <dbReference type="NCBI Taxonomy" id="1157962"/>
    <lineage>
        <taxon>Eukaryota</taxon>
        <taxon>Viridiplantae</taxon>
        <taxon>Chlorophyta</taxon>
        <taxon>core chlorophytes</taxon>
        <taxon>Chlorophyceae</taxon>
        <taxon>CS clade</taxon>
        <taxon>Chlamydomonadales</taxon>
        <taxon>Chlamydomonadaceae</taxon>
        <taxon>Chlamydomonas</taxon>
    </lineage>
</organism>
<evidence type="ECO:0000256" key="1">
    <source>
        <dbReference type="ARBA" id="ARBA00000085"/>
    </source>
</evidence>
<evidence type="ECO:0000256" key="8">
    <source>
        <dbReference type="SAM" id="Phobius"/>
    </source>
</evidence>
<evidence type="ECO:0000256" key="3">
    <source>
        <dbReference type="ARBA" id="ARBA00022553"/>
    </source>
</evidence>
<dbReference type="Pfam" id="PF02518">
    <property type="entry name" value="HATPase_c"/>
    <property type="match status" value="1"/>
</dbReference>
<feature type="domain" description="Response regulatory" evidence="10">
    <location>
        <begin position="828"/>
        <end position="968"/>
    </location>
</feature>
<dbReference type="AlphaFoldDB" id="A0A250WRU2"/>
<dbReference type="SUPFAM" id="SSF55874">
    <property type="entry name" value="ATPase domain of HSP90 chaperone/DNA topoisomerase II/histidine kinase"/>
    <property type="match status" value="2"/>
</dbReference>
<evidence type="ECO:0000259" key="10">
    <source>
        <dbReference type="PROSITE" id="PS50110"/>
    </source>
</evidence>
<feature type="transmembrane region" description="Helical" evidence="8">
    <location>
        <begin position="46"/>
        <end position="66"/>
    </location>
</feature>
<dbReference type="InterPro" id="IPR003594">
    <property type="entry name" value="HATPase_dom"/>
</dbReference>
<dbReference type="SUPFAM" id="SSF47384">
    <property type="entry name" value="Homodimeric domain of signal transducing histidine kinase"/>
    <property type="match status" value="1"/>
</dbReference>
<dbReference type="CDD" id="cd00082">
    <property type="entry name" value="HisKA"/>
    <property type="match status" value="1"/>
</dbReference>
<feature type="domain" description="Histidine kinase" evidence="9">
    <location>
        <begin position="237"/>
        <end position="575"/>
    </location>
</feature>
<dbReference type="OrthoDB" id="21225at2759"/>
<dbReference type="Pfam" id="PF00072">
    <property type="entry name" value="Response_reg"/>
    <property type="match status" value="1"/>
</dbReference>
<feature type="modified residue" description="4-aspartylphosphate" evidence="6">
    <location>
        <position position="899"/>
    </location>
</feature>
<dbReference type="PROSITE" id="PS50110">
    <property type="entry name" value="RESPONSE_REGULATORY"/>
    <property type="match status" value="1"/>
</dbReference>
<dbReference type="InterPro" id="IPR005467">
    <property type="entry name" value="His_kinase_dom"/>
</dbReference>
<dbReference type="Gene3D" id="3.40.50.2300">
    <property type="match status" value="1"/>
</dbReference>
<dbReference type="SMART" id="SM00448">
    <property type="entry name" value="REC"/>
    <property type="match status" value="1"/>
</dbReference>
<evidence type="ECO:0000256" key="4">
    <source>
        <dbReference type="ARBA" id="ARBA00022679"/>
    </source>
</evidence>
<comment type="catalytic activity">
    <reaction evidence="1">
        <text>ATP + protein L-histidine = ADP + protein N-phospho-L-histidine.</text>
        <dbReference type="EC" id="2.7.13.3"/>
    </reaction>
</comment>
<accession>A0A250WRU2</accession>
<dbReference type="GO" id="GO:0000155">
    <property type="term" value="F:phosphorelay sensor kinase activity"/>
    <property type="evidence" value="ECO:0007669"/>
    <property type="project" value="InterPro"/>
</dbReference>
<dbReference type="GO" id="GO:0005886">
    <property type="term" value="C:plasma membrane"/>
    <property type="evidence" value="ECO:0007669"/>
    <property type="project" value="TreeGrafter"/>
</dbReference>
<keyword evidence="8" id="KW-0472">Membrane</keyword>
<dbReference type="Gene3D" id="3.30.565.10">
    <property type="entry name" value="Histidine kinase-like ATPase, C-terminal domain"/>
    <property type="match status" value="1"/>
</dbReference>
<dbReference type="SUPFAM" id="SSF52172">
    <property type="entry name" value="CheY-like"/>
    <property type="match status" value="1"/>
</dbReference>
<feature type="compositionally biased region" description="Low complexity" evidence="7">
    <location>
        <begin position="405"/>
        <end position="419"/>
    </location>
</feature>
<evidence type="ECO:0000313" key="12">
    <source>
        <dbReference type="Proteomes" id="UP000232323"/>
    </source>
</evidence>
<keyword evidence="5" id="KW-0418">Kinase</keyword>
<sequence length="978" mass="105438">MSHDMRPKVQDIRDDCPVITRSALTLCFHQQGLERQYLAVNAKNRWPILFSIFCFDVVCFIIRTTAKVMQSTYSHDGDAASALLGISEGILPQLGGMMALYTFLYLLNLRSRRLGDLAAKQLRWWVGTSFMALPVLLVMSWQWRGAVVQLPPDSVIHMIIAWGGGGFMAYLSEGYRRQMFASEQMAASAHQKELLEAKARIKAQRQLAAAQAQAAHRALTVTREKASNEAKSEFMSLMCHEVRTPLNGCLASAEMLLETPLQEEQRELAKTICVSGSILLSTVSNFLDFFKLEAGKTLDVVRTEVGLSHLIRDVHCIMEAMVGRGGGEVELLEPYITKGLPHHILCDPDRVRGVLLNLYTNAAKFTKTGHIGLRVQEVPTGFRPQQDDGCAVVATLQPPASVSRLRRSSTASSSFKSRATGGLGGSRIAGDRIDDLQPHMVVSEFMQSEDVGSSNCSVDFESERAAGPAEIPQQSEGIEASAVSEATAGEGTRSRWLMFEVFDSGIGIQPECLRSLFKEFVQGTEDEMRKPRSRGGTGLGLSICSKQVGVLGGHIGAHSLPGKGSTFWFTIPLIEAPEPSHSSQYEDDEHDALSLALLGDGVSHYVEPITPVEDVTLDSLQYEEQDFPLHQSGFWSNAVKGGQSQAGKGGDVEDGSSAARIALFNLATASSTQTSSSISTQVGVPCSPPQVPPSSPCSRITHHRHSSSLKASLDASQVDATVDLHSLADGAHMQYPQGRVSERGLLPSRDLDMAIEDQGKRKLSVRYSVDSSWPGASVPAIPAALLASRASNSSSGSHPSGLCGIQLAGHTSTCGRKSISADLIKGLKVLLVEDNIINQTVARKLLTSLGVECDVASNGLEAVEAVQKRAANIKTSSPPDSPGALAQVCSSNYDLILMDMSMPVMGGVEATRVIRKLPDSFSSRVPILAMTANASDKDRDECRAAGMDGFLCKPVLKDRLTEAMLQVMEGRAWGTNTA</sequence>
<keyword evidence="12" id="KW-1185">Reference proteome</keyword>
<evidence type="ECO:0000313" key="11">
    <source>
        <dbReference type="EMBL" id="GAX73564.1"/>
    </source>
</evidence>
<dbReference type="InterPro" id="IPR036890">
    <property type="entry name" value="HATPase_C_sf"/>
</dbReference>
<dbReference type="PRINTS" id="PR00344">
    <property type="entry name" value="BCTRLSENSOR"/>
</dbReference>
<feature type="transmembrane region" description="Helical" evidence="8">
    <location>
        <begin position="90"/>
        <end position="110"/>
    </location>
</feature>
<feature type="transmembrane region" description="Helical" evidence="8">
    <location>
        <begin position="122"/>
        <end position="143"/>
    </location>
</feature>
<dbReference type="SMART" id="SM00388">
    <property type="entry name" value="HisKA"/>
    <property type="match status" value="1"/>
</dbReference>
<dbReference type="EMBL" id="BEGY01000004">
    <property type="protein sequence ID" value="GAX73564.1"/>
    <property type="molecule type" value="Genomic_DNA"/>
</dbReference>
<dbReference type="Pfam" id="PF00512">
    <property type="entry name" value="HisKA"/>
    <property type="match status" value="1"/>
</dbReference>
<feature type="region of interest" description="Disordered" evidence="7">
    <location>
        <begin position="405"/>
        <end position="430"/>
    </location>
</feature>
<dbReference type="InterPro" id="IPR003661">
    <property type="entry name" value="HisK_dim/P_dom"/>
</dbReference>
<reference evidence="11 12" key="1">
    <citation type="submission" date="2017-08" db="EMBL/GenBank/DDBJ databases">
        <title>Acidophilic green algal genome provides insights into adaptation to an acidic environment.</title>
        <authorList>
            <person name="Hirooka S."/>
            <person name="Hirose Y."/>
            <person name="Kanesaki Y."/>
            <person name="Higuchi S."/>
            <person name="Fujiwara T."/>
            <person name="Onuma R."/>
            <person name="Era A."/>
            <person name="Ohbayashi R."/>
            <person name="Uzuka A."/>
            <person name="Nozaki H."/>
            <person name="Yoshikawa H."/>
            <person name="Miyagishima S.Y."/>
        </authorList>
    </citation>
    <scope>NUCLEOTIDE SEQUENCE [LARGE SCALE GENOMIC DNA]</scope>
    <source>
        <strain evidence="11 12">NIES-2499</strain>
    </source>
</reference>
<keyword evidence="8" id="KW-1133">Transmembrane helix</keyword>
<dbReference type="GO" id="GO:0009927">
    <property type="term" value="F:histidine phosphotransfer kinase activity"/>
    <property type="evidence" value="ECO:0007669"/>
    <property type="project" value="TreeGrafter"/>
</dbReference>
<name>A0A250WRU2_9CHLO</name>
<evidence type="ECO:0000256" key="6">
    <source>
        <dbReference type="PROSITE-ProRule" id="PRU00169"/>
    </source>
</evidence>